<dbReference type="RefSeq" id="XP_064672280.1">
    <property type="nucleotide sequence ID" value="XM_064811246.1"/>
</dbReference>
<accession>A0AAN6YUP3</accession>
<dbReference type="InterPro" id="IPR000608">
    <property type="entry name" value="UBC"/>
</dbReference>
<keyword evidence="1" id="KW-0808">Transferase</keyword>
<dbReference type="Gene3D" id="3.10.110.10">
    <property type="entry name" value="Ubiquitin Conjugating Enzyme"/>
    <property type="match status" value="1"/>
</dbReference>
<gene>
    <name evidence="5" type="ORF">N656DRAFT_705165</name>
</gene>
<dbReference type="Proteomes" id="UP001302812">
    <property type="component" value="Unassembled WGS sequence"/>
</dbReference>
<dbReference type="PROSITE" id="PS50127">
    <property type="entry name" value="UBC_2"/>
    <property type="match status" value="1"/>
</dbReference>
<organism evidence="5 6">
    <name type="scientific">Canariomyces notabilis</name>
    <dbReference type="NCBI Taxonomy" id="2074819"/>
    <lineage>
        <taxon>Eukaryota</taxon>
        <taxon>Fungi</taxon>
        <taxon>Dikarya</taxon>
        <taxon>Ascomycota</taxon>
        <taxon>Pezizomycotina</taxon>
        <taxon>Sordariomycetes</taxon>
        <taxon>Sordariomycetidae</taxon>
        <taxon>Sordariales</taxon>
        <taxon>Chaetomiaceae</taxon>
        <taxon>Canariomyces</taxon>
    </lineage>
</organism>
<dbReference type="InterPro" id="IPR016135">
    <property type="entry name" value="UBQ-conjugating_enzyme/RWD"/>
</dbReference>
<name>A0AAN6YUP3_9PEZI</name>
<dbReference type="PANTHER" id="PTHR46116">
    <property type="entry name" value="(E3-INDEPENDENT) E2 UBIQUITIN-CONJUGATING ENZYME"/>
    <property type="match status" value="1"/>
</dbReference>
<reference evidence="5" key="1">
    <citation type="journal article" date="2023" name="Mol. Phylogenet. Evol.">
        <title>Genome-scale phylogeny and comparative genomics of the fungal order Sordariales.</title>
        <authorList>
            <person name="Hensen N."/>
            <person name="Bonometti L."/>
            <person name="Westerberg I."/>
            <person name="Brannstrom I.O."/>
            <person name="Guillou S."/>
            <person name="Cros-Aarteil S."/>
            <person name="Calhoun S."/>
            <person name="Haridas S."/>
            <person name="Kuo A."/>
            <person name="Mondo S."/>
            <person name="Pangilinan J."/>
            <person name="Riley R."/>
            <person name="LaButti K."/>
            <person name="Andreopoulos B."/>
            <person name="Lipzen A."/>
            <person name="Chen C."/>
            <person name="Yan M."/>
            <person name="Daum C."/>
            <person name="Ng V."/>
            <person name="Clum A."/>
            <person name="Steindorff A."/>
            <person name="Ohm R.A."/>
            <person name="Martin F."/>
            <person name="Silar P."/>
            <person name="Natvig D.O."/>
            <person name="Lalanne C."/>
            <person name="Gautier V."/>
            <person name="Ament-Velasquez S.L."/>
            <person name="Kruys A."/>
            <person name="Hutchinson M.I."/>
            <person name="Powell A.J."/>
            <person name="Barry K."/>
            <person name="Miller A.N."/>
            <person name="Grigoriev I.V."/>
            <person name="Debuchy R."/>
            <person name="Gladieux P."/>
            <person name="Hiltunen Thoren M."/>
            <person name="Johannesson H."/>
        </authorList>
    </citation>
    <scope>NUCLEOTIDE SEQUENCE</scope>
    <source>
        <strain evidence="5">CBS 508.74</strain>
    </source>
</reference>
<proteinExistence type="predicted"/>
<comment type="caution">
    <text evidence="5">The sequence shown here is derived from an EMBL/GenBank/DDBJ whole genome shotgun (WGS) entry which is preliminary data.</text>
</comment>
<feature type="domain" description="UBC core" evidence="4">
    <location>
        <begin position="424"/>
        <end position="582"/>
    </location>
</feature>
<dbReference type="PANTHER" id="PTHR46116:SF39">
    <property type="entry name" value="BACULOVIRAL IAP REPEAT-CONTAINING PROTEIN 6"/>
    <property type="match status" value="1"/>
</dbReference>
<dbReference type="GeneID" id="89935371"/>
<dbReference type="GO" id="GO:0016740">
    <property type="term" value="F:transferase activity"/>
    <property type="evidence" value="ECO:0007669"/>
    <property type="project" value="UniProtKB-KW"/>
</dbReference>
<dbReference type="SUPFAM" id="SSF54495">
    <property type="entry name" value="UBC-like"/>
    <property type="match status" value="1"/>
</dbReference>
<protein>
    <recommendedName>
        <fullName evidence="4">UBC core domain-containing protein</fullName>
    </recommendedName>
</protein>
<evidence type="ECO:0000259" key="4">
    <source>
        <dbReference type="PROSITE" id="PS50127"/>
    </source>
</evidence>
<evidence type="ECO:0000313" key="5">
    <source>
        <dbReference type="EMBL" id="KAK4114710.1"/>
    </source>
</evidence>
<keyword evidence="6" id="KW-1185">Reference proteome</keyword>
<dbReference type="AlphaFoldDB" id="A0AAN6YUP3"/>
<dbReference type="SMART" id="SM00212">
    <property type="entry name" value="UBCc"/>
    <property type="match status" value="1"/>
</dbReference>
<evidence type="ECO:0000256" key="1">
    <source>
        <dbReference type="ARBA" id="ARBA00022679"/>
    </source>
</evidence>
<dbReference type="Pfam" id="PF00179">
    <property type="entry name" value="UQ_con"/>
    <property type="match status" value="1"/>
</dbReference>
<evidence type="ECO:0000313" key="6">
    <source>
        <dbReference type="Proteomes" id="UP001302812"/>
    </source>
</evidence>
<feature type="region of interest" description="Disordered" evidence="3">
    <location>
        <begin position="340"/>
        <end position="361"/>
    </location>
</feature>
<evidence type="ECO:0000256" key="2">
    <source>
        <dbReference type="ARBA" id="ARBA00022786"/>
    </source>
</evidence>
<reference evidence="5" key="2">
    <citation type="submission" date="2023-05" db="EMBL/GenBank/DDBJ databases">
        <authorList>
            <consortium name="Lawrence Berkeley National Laboratory"/>
            <person name="Steindorff A."/>
            <person name="Hensen N."/>
            <person name="Bonometti L."/>
            <person name="Westerberg I."/>
            <person name="Brannstrom I.O."/>
            <person name="Guillou S."/>
            <person name="Cros-Aarteil S."/>
            <person name="Calhoun S."/>
            <person name="Haridas S."/>
            <person name="Kuo A."/>
            <person name="Mondo S."/>
            <person name="Pangilinan J."/>
            <person name="Riley R."/>
            <person name="Labutti K."/>
            <person name="Andreopoulos B."/>
            <person name="Lipzen A."/>
            <person name="Chen C."/>
            <person name="Yanf M."/>
            <person name="Daum C."/>
            <person name="Ng V."/>
            <person name="Clum A."/>
            <person name="Ohm R."/>
            <person name="Martin F."/>
            <person name="Silar P."/>
            <person name="Natvig D."/>
            <person name="Lalanne C."/>
            <person name="Gautier V."/>
            <person name="Ament-Velasquez S.L."/>
            <person name="Kruys A."/>
            <person name="Hutchinson M.I."/>
            <person name="Powell A.J."/>
            <person name="Barry K."/>
            <person name="Miller A.N."/>
            <person name="Grigoriev I.V."/>
            <person name="Debuchy R."/>
            <person name="Gladieux P."/>
            <person name="Thoren M.H."/>
            <person name="Johannesson H."/>
        </authorList>
    </citation>
    <scope>NUCLEOTIDE SEQUENCE</scope>
    <source>
        <strain evidence="5">CBS 508.74</strain>
    </source>
</reference>
<keyword evidence="2" id="KW-0833">Ubl conjugation pathway</keyword>
<sequence>MDHLVSGELAAYGARLRSLRCDICHTQIKIDGDTVIRLTKHMLKESGFLHPRLRCVRCGVWVCVGRHGEPHQREISVVRHEASGRKLEIDQCCYQGQMFLIFALLCGLESNAYSNANTEKKLDLPHIHKWKSFVGAAASAPTTWLAKGTGYGDACSPRCAKTTANEWNDMKDLELYFVALSLVLPAALNAKPTFINPRPQRILAAMIARSPMLHHASEMLLRASIEEVNTIRGPLTAVVDFLEMIAGHQATIPLILCKRTLFPHAQQLPRFLFSAPLRQGAWGTAKYETGQSIFAIIEQLAIPYRKFAEASGRLGKLKGDESEDLLAVIQRVSGLAATLRPKNPHTEHAERETEEDANRLSASAHKQLRIGAPSTEAVYQGIAKEASAWHREHGVKEVPDHLILEGFYFAGDAKALSEKNQAPGRMKKILTQVASLSTDLPEGIYVRYGEGRPDILKILIVGPDDTPYENGLFEFDMFCNHDFPKSPPKMHFRTTGGGTARLNPNLYADGRICLSLLGTWKGQPWEPDRSTILQILVSIQAMIFNSQPYYNEPGTFFSPGVGNVLAEEYNRTVELYTVRHAMLSWLNERLGLPAYMHPSANPNDRNPTSIKATIDDPVLGDVIRRHFQLKSSMIVKTARKWENLPTAGLEIKRVVPSLCARLKEHSFL</sequence>
<evidence type="ECO:0000256" key="3">
    <source>
        <dbReference type="SAM" id="MobiDB-lite"/>
    </source>
</evidence>
<dbReference type="EMBL" id="MU853336">
    <property type="protein sequence ID" value="KAK4114710.1"/>
    <property type="molecule type" value="Genomic_DNA"/>
</dbReference>